<dbReference type="EMBL" id="ATCN01001035">
    <property type="protein sequence ID" value="EPR78116.1"/>
    <property type="molecule type" value="Genomic_DNA"/>
</dbReference>
<dbReference type="VEuPathDB" id="MicrosporidiaDB:SLOPH_526"/>
<comment type="caution">
    <text evidence="1">The sequence shown here is derived from an EMBL/GenBank/DDBJ whole genome shotgun (WGS) entry which is preliminary data.</text>
</comment>
<gene>
    <name evidence="1" type="ORF">SLOPH_526</name>
</gene>
<dbReference type="HOGENOM" id="CLU_1639523_0_0_1"/>
<accession>S7W5R3</accession>
<dbReference type="Proteomes" id="UP000014978">
    <property type="component" value="Unassembled WGS sequence"/>
</dbReference>
<sequence length="162" mass="19560">MTDNLNNDILKDNNKIIILNNDYKKMIEYILKNRKKEYHLKDIVYMKYNKYIEICIMILNKYKIKYTVDIIQGYNSLDVYNYFGKFKNLSINHIKKHFDSKNNMSYNGSISTYVNKHGNTYNYKIIKIFYNEHTAINIKNNSIIIFNGYYEAEKYYNNTEEG</sequence>
<dbReference type="InParanoid" id="S7W5R3"/>
<evidence type="ECO:0000313" key="2">
    <source>
        <dbReference type="Proteomes" id="UP000014978"/>
    </source>
</evidence>
<keyword evidence="2" id="KW-1185">Reference proteome</keyword>
<protein>
    <submittedName>
        <fullName evidence="1">Uncharacterized protein</fullName>
    </submittedName>
</protein>
<proteinExistence type="predicted"/>
<organism evidence="1 2">
    <name type="scientific">Spraguea lophii (strain 42_110)</name>
    <name type="common">Microsporidian parasite</name>
    <dbReference type="NCBI Taxonomy" id="1358809"/>
    <lineage>
        <taxon>Eukaryota</taxon>
        <taxon>Fungi</taxon>
        <taxon>Fungi incertae sedis</taxon>
        <taxon>Microsporidia</taxon>
        <taxon>Spragueidae</taxon>
        <taxon>Spraguea</taxon>
    </lineage>
</organism>
<dbReference type="AlphaFoldDB" id="S7W5R3"/>
<name>S7W5R3_SPRLO</name>
<reference evidence="2" key="1">
    <citation type="journal article" date="2013" name="PLoS Genet.">
        <title>The genome of Spraguea lophii and the basis of host-microsporidian interactions.</title>
        <authorList>
            <person name="Campbell S.E."/>
            <person name="Williams T.A."/>
            <person name="Yousuf A."/>
            <person name="Soanes D.M."/>
            <person name="Paszkiewicz K.H."/>
            <person name="Williams B.A.P."/>
        </authorList>
    </citation>
    <scope>NUCLEOTIDE SEQUENCE [LARGE SCALE GENOMIC DNA]</scope>
    <source>
        <strain evidence="2">42_110</strain>
    </source>
</reference>
<evidence type="ECO:0000313" key="1">
    <source>
        <dbReference type="EMBL" id="EPR78116.1"/>
    </source>
</evidence>
<feature type="non-terminal residue" evidence="1">
    <location>
        <position position="162"/>
    </location>
</feature>